<protein>
    <recommendedName>
        <fullName evidence="4">TolC family protein</fullName>
    </recommendedName>
</protein>
<dbReference type="KEGG" id="rhoz:GXP67_14565"/>
<gene>
    <name evidence="2" type="ORF">GXP67_14565</name>
</gene>
<organism evidence="2 3">
    <name type="scientific">Rhodocytophaga rosea</name>
    <dbReference type="NCBI Taxonomy" id="2704465"/>
    <lineage>
        <taxon>Bacteria</taxon>
        <taxon>Pseudomonadati</taxon>
        <taxon>Bacteroidota</taxon>
        <taxon>Cytophagia</taxon>
        <taxon>Cytophagales</taxon>
        <taxon>Rhodocytophagaceae</taxon>
        <taxon>Rhodocytophaga</taxon>
    </lineage>
</organism>
<sequence length="333" mass="37486">MKKIPLRALFLAGLSLITSIAQAQTPVFYSEPLIPYFSKVPTPPASVAEAFKMSAYDASTYTITSPAYLTEFRSKLSSIQEDIQISSAMLSMNAGPSTDTQMKLAAQMQDPVFQKKIEAMSQQEKMEFAMKMQQEMAAGSAPVQAEDEDVAEVINEIAEITTNLNTKHGLLNFENSLNGKYSAYSQKIKEYNLKMQEWEMAEVAKLPNLPQKMGVSAGKDPQKVKNIKLASINKQIEFMDQQLKAFNIEWNKYLQAVRPQLTKADQRFAKIEYYKRVRNNAFKNTLLAHQGTLLSYVQTMAEISELIIKESAELQALKLKVEHAPLTEYEGNL</sequence>
<reference evidence="2 3" key="1">
    <citation type="submission" date="2020-01" db="EMBL/GenBank/DDBJ databases">
        <authorList>
            <person name="Kim M.K."/>
        </authorList>
    </citation>
    <scope>NUCLEOTIDE SEQUENCE [LARGE SCALE GENOMIC DNA]</scope>
    <source>
        <strain evidence="2 3">172606-1</strain>
    </source>
</reference>
<evidence type="ECO:0000313" key="2">
    <source>
        <dbReference type="EMBL" id="QHT67770.1"/>
    </source>
</evidence>
<accession>A0A6C0GJG3</accession>
<dbReference type="EMBL" id="CP048222">
    <property type="protein sequence ID" value="QHT67770.1"/>
    <property type="molecule type" value="Genomic_DNA"/>
</dbReference>
<evidence type="ECO:0000256" key="1">
    <source>
        <dbReference type="SAM" id="SignalP"/>
    </source>
</evidence>
<name>A0A6C0GJG3_9BACT</name>
<dbReference type="AlphaFoldDB" id="A0A6C0GJG3"/>
<keyword evidence="1" id="KW-0732">Signal</keyword>
<evidence type="ECO:0000313" key="3">
    <source>
        <dbReference type="Proteomes" id="UP000480178"/>
    </source>
</evidence>
<keyword evidence="3" id="KW-1185">Reference proteome</keyword>
<feature type="chain" id="PRO_5025478327" description="TolC family protein" evidence="1">
    <location>
        <begin position="24"/>
        <end position="333"/>
    </location>
</feature>
<dbReference type="Proteomes" id="UP000480178">
    <property type="component" value="Chromosome"/>
</dbReference>
<dbReference type="RefSeq" id="WP_162443792.1">
    <property type="nucleotide sequence ID" value="NZ_CP048222.1"/>
</dbReference>
<feature type="signal peptide" evidence="1">
    <location>
        <begin position="1"/>
        <end position="23"/>
    </location>
</feature>
<proteinExistence type="predicted"/>
<evidence type="ECO:0008006" key="4">
    <source>
        <dbReference type="Google" id="ProtNLM"/>
    </source>
</evidence>